<organism evidence="1 2">
    <name type="scientific">Pseudonocardia parietis</name>
    <dbReference type="NCBI Taxonomy" id="570936"/>
    <lineage>
        <taxon>Bacteria</taxon>
        <taxon>Bacillati</taxon>
        <taxon>Actinomycetota</taxon>
        <taxon>Actinomycetes</taxon>
        <taxon>Pseudonocardiales</taxon>
        <taxon>Pseudonocardiaceae</taxon>
        <taxon>Pseudonocardia</taxon>
    </lineage>
</organism>
<evidence type="ECO:0000313" key="1">
    <source>
        <dbReference type="EMBL" id="MBP2370242.1"/>
    </source>
</evidence>
<proteinExistence type="predicted"/>
<comment type="caution">
    <text evidence="1">The sequence shown here is derived from an EMBL/GenBank/DDBJ whole genome shotgun (WGS) entry which is preliminary data.</text>
</comment>
<protein>
    <submittedName>
        <fullName evidence="1">Uncharacterized protein</fullName>
    </submittedName>
</protein>
<accession>A0ABS4W209</accession>
<dbReference type="EMBL" id="JAGINU010000001">
    <property type="protein sequence ID" value="MBP2370242.1"/>
    <property type="molecule type" value="Genomic_DNA"/>
</dbReference>
<keyword evidence="2" id="KW-1185">Reference proteome</keyword>
<dbReference type="Proteomes" id="UP001519295">
    <property type="component" value="Unassembled WGS sequence"/>
</dbReference>
<name>A0ABS4W209_9PSEU</name>
<gene>
    <name evidence="1" type="ORF">JOF36_005938</name>
</gene>
<evidence type="ECO:0000313" key="2">
    <source>
        <dbReference type="Proteomes" id="UP001519295"/>
    </source>
</evidence>
<reference evidence="1 2" key="1">
    <citation type="submission" date="2021-03" db="EMBL/GenBank/DDBJ databases">
        <title>Sequencing the genomes of 1000 actinobacteria strains.</title>
        <authorList>
            <person name="Klenk H.-P."/>
        </authorList>
    </citation>
    <scope>NUCLEOTIDE SEQUENCE [LARGE SCALE GENOMIC DNA]</scope>
    <source>
        <strain evidence="1 2">DSM 45256</strain>
    </source>
</reference>
<sequence length="38" mass="4088">MTDDLCPGCTALARRPVSRTECEAALRRVGHVEEATDG</sequence>